<dbReference type="EMBL" id="FOXP01000004">
    <property type="protein sequence ID" value="SFP61631.1"/>
    <property type="molecule type" value="Genomic_DNA"/>
</dbReference>
<evidence type="ECO:0000313" key="2">
    <source>
        <dbReference type="EMBL" id="SFP61631.1"/>
    </source>
</evidence>
<evidence type="ECO:0000313" key="3">
    <source>
        <dbReference type="Proteomes" id="UP000199586"/>
    </source>
</evidence>
<dbReference type="STRING" id="634430.SAMN04488241_104102"/>
<feature type="compositionally biased region" description="Gly residues" evidence="1">
    <location>
        <begin position="42"/>
        <end position="57"/>
    </location>
</feature>
<feature type="region of interest" description="Disordered" evidence="1">
    <location>
        <begin position="1"/>
        <end position="122"/>
    </location>
</feature>
<reference evidence="2 3" key="1">
    <citation type="submission" date="2016-10" db="EMBL/GenBank/DDBJ databases">
        <authorList>
            <person name="de Groot N.N."/>
        </authorList>
    </citation>
    <scope>NUCLEOTIDE SEQUENCE [LARGE SCALE GENOMIC DNA]</scope>
    <source>
        <strain evidence="2 3">CGMCC 1.9113</strain>
    </source>
</reference>
<protein>
    <submittedName>
        <fullName evidence="2">Uncharacterized protein</fullName>
    </submittedName>
</protein>
<name>A0A1I5RTP3_9SPHN</name>
<dbReference type="AlphaFoldDB" id="A0A1I5RTP3"/>
<dbReference type="OrthoDB" id="7585601at2"/>
<keyword evidence="3" id="KW-1185">Reference proteome</keyword>
<organism evidence="2 3">
    <name type="scientific">Sphingomonas rubra</name>
    <dbReference type="NCBI Taxonomy" id="634430"/>
    <lineage>
        <taxon>Bacteria</taxon>
        <taxon>Pseudomonadati</taxon>
        <taxon>Pseudomonadota</taxon>
        <taxon>Alphaproteobacteria</taxon>
        <taxon>Sphingomonadales</taxon>
        <taxon>Sphingomonadaceae</taxon>
        <taxon>Sphingomonas</taxon>
    </lineage>
</organism>
<sequence>MTRITPPTHDDQQEVRGNEAGTKGHHFGNEYDSHEHRKPGTVGVGTDGSGHGDGGVGIDPAGANRAAEEAIPPENGKRGWIDQRTGAVHGSGSGAGGGQPGEDFDSEAGGSETDGGGGPDRG</sequence>
<dbReference type="RefSeq" id="WP_093332586.1">
    <property type="nucleotide sequence ID" value="NZ_FOXP01000004.1"/>
</dbReference>
<proteinExistence type="predicted"/>
<feature type="compositionally biased region" description="Gly residues" evidence="1">
    <location>
        <begin position="89"/>
        <end position="100"/>
    </location>
</feature>
<feature type="compositionally biased region" description="Basic and acidic residues" evidence="1">
    <location>
        <begin position="8"/>
        <end position="17"/>
    </location>
</feature>
<dbReference type="Proteomes" id="UP000199586">
    <property type="component" value="Unassembled WGS sequence"/>
</dbReference>
<gene>
    <name evidence="2" type="ORF">SAMN04488241_104102</name>
</gene>
<accession>A0A1I5RTP3</accession>
<evidence type="ECO:0000256" key="1">
    <source>
        <dbReference type="SAM" id="MobiDB-lite"/>
    </source>
</evidence>
<feature type="compositionally biased region" description="Gly residues" evidence="1">
    <location>
        <begin position="112"/>
        <end position="122"/>
    </location>
</feature>